<name>A0ABR3FJ48_9AGAR</name>
<sequence>MSDHDDIWGTVWDGLDEDIASEEHLASDAWSDVPLDDGDVEEFPTWEEESSWNNHSPVKAKNKRKRGSNNICRKKRTKNRSPGLSDHGSETRVLSNQEIGGSDGNNEYPDDVGPYDLMGGDGFPQGEVDIVVDEPASADCDSVEESVLDDYILEFQEGRVGFLPIGTYLYAVQGWDKARREPMERWFHFEGRRIGATLRLICLCIDGERNGVCVHTECYREFRMQRFHSYEEVMYDDKRVVCFRRERTTDLDTEGDPKWINHFSVIRGNELEDGLQARAMVSYEGTDLGVGFWKCSKDGSSACAHKRAAKKFFHREMLEQEDWQELGDHINDPATDEADAEGASNITMFQRVTRLKPRSAIGFTLTNARRRITIPPEQLQEFGEHHVTGGLARIAPGIMVRGRGSHVYFEDGRTMLDFTCGIGVTNLGHCHPKVSKAASEQCLSLNHAQCSIAFHEPYLRLIEKLLPAMPHKSLDSFFFWNSGSEAVEASLKMARILTGKQNIICMQGAYHGRTFGALGVTRSKTIYGQGVAPLMPGAFPVPFPYWHQHGLEPSTSPSVLTAQSLYQLHLLLAQQTAPSETAAIIVEPVLGEGGYIPAPKEFLEGLREVCDKHNMLLIIDEVQSGFGRTGSWFFIEESGVRPDILIMAKGLANGFPLSGVVSRKELTDKLKPGSMGGTYAGNPVSCAAACAVADAMREENVLANVQARSEQLFSSLRSLQNDSTLSPYILDVRGRGLMIAMEFASSEGVGAPYDAVTPTQTIRKGLASKVAKRCVEKGMLLLTTSAYEVVRFIPALNISEQDMAKGISIFEEALREVVAEHQKA</sequence>
<dbReference type="InterPro" id="IPR015424">
    <property type="entry name" value="PyrdxlP-dep_Trfase"/>
</dbReference>
<comment type="similarity">
    <text evidence="2">Belongs to the class-III pyridoxal-phosphate-dependent aminotransferase family.</text>
</comment>
<dbReference type="InterPro" id="IPR050103">
    <property type="entry name" value="Class-III_PLP-dep_AT"/>
</dbReference>
<dbReference type="CDD" id="cd00610">
    <property type="entry name" value="OAT_like"/>
    <property type="match status" value="1"/>
</dbReference>
<evidence type="ECO:0000256" key="3">
    <source>
        <dbReference type="ARBA" id="ARBA00022576"/>
    </source>
</evidence>
<feature type="compositionally biased region" description="Basic residues" evidence="6">
    <location>
        <begin position="58"/>
        <end position="79"/>
    </location>
</feature>
<dbReference type="PANTHER" id="PTHR11986:SF79">
    <property type="entry name" value="ACETYLORNITHINE AMINOTRANSFERASE, MITOCHONDRIAL"/>
    <property type="match status" value="1"/>
</dbReference>
<feature type="compositionally biased region" description="Acidic residues" evidence="6">
    <location>
        <begin position="34"/>
        <end position="50"/>
    </location>
</feature>
<reference evidence="7 8" key="1">
    <citation type="submission" date="2024-02" db="EMBL/GenBank/DDBJ databases">
        <title>A draft genome for the cacao thread blight pathogen Marasmius crinis-equi.</title>
        <authorList>
            <person name="Cohen S.P."/>
            <person name="Baruah I.K."/>
            <person name="Amoako-Attah I."/>
            <person name="Bukari Y."/>
            <person name="Meinhardt L.W."/>
            <person name="Bailey B.A."/>
        </authorList>
    </citation>
    <scope>NUCLEOTIDE SEQUENCE [LARGE SCALE GENOMIC DNA]</scope>
    <source>
        <strain evidence="7 8">GH-76</strain>
    </source>
</reference>
<keyword evidence="5" id="KW-0663">Pyridoxal phosphate</keyword>
<proteinExistence type="inferred from homology"/>
<evidence type="ECO:0000313" key="8">
    <source>
        <dbReference type="Proteomes" id="UP001465976"/>
    </source>
</evidence>
<evidence type="ECO:0000256" key="5">
    <source>
        <dbReference type="ARBA" id="ARBA00022898"/>
    </source>
</evidence>
<comment type="cofactor">
    <cofactor evidence="1">
        <name>pyridoxal 5'-phosphate</name>
        <dbReference type="ChEBI" id="CHEBI:597326"/>
    </cofactor>
</comment>
<dbReference type="Pfam" id="PF00202">
    <property type="entry name" value="Aminotran_3"/>
    <property type="match status" value="1"/>
</dbReference>
<dbReference type="Gene3D" id="3.90.1150.10">
    <property type="entry name" value="Aspartate Aminotransferase, domain 1"/>
    <property type="match status" value="1"/>
</dbReference>
<dbReference type="EMBL" id="JBAHYK010000308">
    <property type="protein sequence ID" value="KAL0575402.1"/>
    <property type="molecule type" value="Genomic_DNA"/>
</dbReference>
<evidence type="ECO:0000256" key="2">
    <source>
        <dbReference type="ARBA" id="ARBA00008954"/>
    </source>
</evidence>
<dbReference type="Gene3D" id="3.40.640.10">
    <property type="entry name" value="Type I PLP-dependent aspartate aminotransferase-like (Major domain)"/>
    <property type="match status" value="1"/>
</dbReference>
<keyword evidence="3" id="KW-0032">Aminotransferase</keyword>
<dbReference type="InterPro" id="IPR049704">
    <property type="entry name" value="Aminotrans_3_PPA_site"/>
</dbReference>
<protein>
    <recommendedName>
        <fullName evidence="9">4-aminobutyrate aminotransferase</fullName>
    </recommendedName>
</protein>
<accession>A0ABR3FJ48</accession>
<dbReference type="PROSITE" id="PS00600">
    <property type="entry name" value="AA_TRANSFER_CLASS_3"/>
    <property type="match status" value="1"/>
</dbReference>
<evidence type="ECO:0000256" key="4">
    <source>
        <dbReference type="ARBA" id="ARBA00022679"/>
    </source>
</evidence>
<evidence type="ECO:0000256" key="6">
    <source>
        <dbReference type="SAM" id="MobiDB-lite"/>
    </source>
</evidence>
<dbReference type="Proteomes" id="UP001465976">
    <property type="component" value="Unassembled WGS sequence"/>
</dbReference>
<evidence type="ECO:0008006" key="9">
    <source>
        <dbReference type="Google" id="ProtNLM"/>
    </source>
</evidence>
<feature type="region of interest" description="Disordered" evidence="6">
    <location>
        <begin position="26"/>
        <end position="113"/>
    </location>
</feature>
<gene>
    <name evidence="7" type="ORF">V5O48_006573</name>
</gene>
<evidence type="ECO:0000313" key="7">
    <source>
        <dbReference type="EMBL" id="KAL0575402.1"/>
    </source>
</evidence>
<dbReference type="PANTHER" id="PTHR11986">
    <property type="entry name" value="AMINOTRANSFERASE CLASS III"/>
    <property type="match status" value="1"/>
</dbReference>
<organism evidence="7 8">
    <name type="scientific">Marasmius crinis-equi</name>
    <dbReference type="NCBI Taxonomy" id="585013"/>
    <lineage>
        <taxon>Eukaryota</taxon>
        <taxon>Fungi</taxon>
        <taxon>Dikarya</taxon>
        <taxon>Basidiomycota</taxon>
        <taxon>Agaricomycotina</taxon>
        <taxon>Agaricomycetes</taxon>
        <taxon>Agaricomycetidae</taxon>
        <taxon>Agaricales</taxon>
        <taxon>Marasmiineae</taxon>
        <taxon>Marasmiaceae</taxon>
        <taxon>Marasmius</taxon>
    </lineage>
</organism>
<dbReference type="InterPro" id="IPR015422">
    <property type="entry name" value="PyrdxlP-dep_Trfase_small"/>
</dbReference>
<dbReference type="InterPro" id="IPR015421">
    <property type="entry name" value="PyrdxlP-dep_Trfase_major"/>
</dbReference>
<evidence type="ECO:0000256" key="1">
    <source>
        <dbReference type="ARBA" id="ARBA00001933"/>
    </source>
</evidence>
<keyword evidence="8" id="KW-1185">Reference proteome</keyword>
<dbReference type="InterPro" id="IPR005814">
    <property type="entry name" value="Aminotrans_3"/>
</dbReference>
<keyword evidence="4" id="KW-0808">Transferase</keyword>
<comment type="caution">
    <text evidence="7">The sequence shown here is derived from an EMBL/GenBank/DDBJ whole genome shotgun (WGS) entry which is preliminary data.</text>
</comment>
<dbReference type="SUPFAM" id="SSF53383">
    <property type="entry name" value="PLP-dependent transferases"/>
    <property type="match status" value="1"/>
</dbReference>